<feature type="compositionally biased region" description="Polar residues" evidence="1">
    <location>
        <begin position="22"/>
        <end position="38"/>
    </location>
</feature>
<proteinExistence type="predicted"/>
<evidence type="ECO:0000256" key="1">
    <source>
        <dbReference type="SAM" id="MobiDB-lite"/>
    </source>
</evidence>
<comment type="caution">
    <text evidence="2">The sequence shown here is derived from an EMBL/GenBank/DDBJ whole genome shotgun (WGS) entry which is preliminary data.</text>
</comment>
<evidence type="ECO:0000313" key="3">
    <source>
        <dbReference type="Proteomes" id="UP000799536"/>
    </source>
</evidence>
<name>A0A9P4JM06_9PLEO</name>
<organism evidence="2 3">
    <name type="scientific">Delitschia confertaspora ATCC 74209</name>
    <dbReference type="NCBI Taxonomy" id="1513339"/>
    <lineage>
        <taxon>Eukaryota</taxon>
        <taxon>Fungi</taxon>
        <taxon>Dikarya</taxon>
        <taxon>Ascomycota</taxon>
        <taxon>Pezizomycotina</taxon>
        <taxon>Dothideomycetes</taxon>
        <taxon>Pleosporomycetidae</taxon>
        <taxon>Pleosporales</taxon>
        <taxon>Delitschiaceae</taxon>
        <taxon>Delitschia</taxon>
    </lineage>
</organism>
<dbReference type="EMBL" id="ML993958">
    <property type="protein sequence ID" value="KAF2201871.1"/>
    <property type="molecule type" value="Genomic_DNA"/>
</dbReference>
<feature type="compositionally biased region" description="Polar residues" evidence="1">
    <location>
        <begin position="1"/>
        <end position="16"/>
    </location>
</feature>
<reference evidence="2" key="1">
    <citation type="journal article" date="2020" name="Stud. Mycol.">
        <title>101 Dothideomycetes genomes: a test case for predicting lifestyles and emergence of pathogens.</title>
        <authorList>
            <person name="Haridas S."/>
            <person name="Albert R."/>
            <person name="Binder M."/>
            <person name="Bloem J."/>
            <person name="Labutti K."/>
            <person name="Salamov A."/>
            <person name="Andreopoulos B."/>
            <person name="Baker S."/>
            <person name="Barry K."/>
            <person name="Bills G."/>
            <person name="Bluhm B."/>
            <person name="Cannon C."/>
            <person name="Castanera R."/>
            <person name="Culley D."/>
            <person name="Daum C."/>
            <person name="Ezra D."/>
            <person name="Gonzalez J."/>
            <person name="Henrissat B."/>
            <person name="Kuo A."/>
            <person name="Liang C."/>
            <person name="Lipzen A."/>
            <person name="Lutzoni F."/>
            <person name="Magnuson J."/>
            <person name="Mondo S."/>
            <person name="Nolan M."/>
            <person name="Ohm R."/>
            <person name="Pangilinan J."/>
            <person name="Park H.-J."/>
            <person name="Ramirez L."/>
            <person name="Alfaro M."/>
            <person name="Sun H."/>
            <person name="Tritt A."/>
            <person name="Yoshinaga Y."/>
            <person name="Zwiers L.-H."/>
            <person name="Turgeon B."/>
            <person name="Goodwin S."/>
            <person name="Spatafora J."/>
            <person name="Crous P."/>
            <person name="Grigoriev I."/>
        </authorList>
    </citation>
    <scope>NUCLEOTIDE SEQUENCE</scope>
    <source>
        <strain evidence="2">ATCC 74209</strain>
    </source>
</reference>
<dbReference type="OrthoDB" id="5988651at2759"/>
<dbReference type="AlphaFoldDB" id="A0A9P4JM06"/>
<evidence type="ECO:0000313" key="2">
    <source>
        <dbReference type="EMBL" id="KAF2201871.1"/>
    </source>
</evidence>
<gene>
    <name evidence="2" type="ORF">GQ43DRAFT_471405</name>
</gene>
<keyword evidence="3" id="KW-1185">Reference proteome</keyword>
<protein>
    <recommendedName>
        <fullName evidence="4">SMP domain-containing protein</fullName>
    </recommendedName>
</protein>
<accession>A0A9P4JM06</accession>
<evidence type="ECO:0008006" key="4">
    <source>
        <dbReference type="Google" id="ProtNLM"/>
    </source>
</evidence>
<sequence length="59" mass="5959">MSSNNQNTLTNGSGKMSKSDASRIQSTQANGGNDTGAGSFTARAQRAGDKNTQGAPKKG</sequence>
<dbReference type="Proteomes" id="UP000799536">
    <property type="component" value="Unassembled WGS sequence"/>
</dbReference>
<feature type="compositionally biased region" description="Polar residues" evidence="1">
    <location>
        <begin position="50"/>
        <end position="59"/>
    </location>
</feature>
<feature type="region of interest" description="Disordered" evidence="1">
    <location>
        <begin position="1"/>
        <end position="59"/>
    </location>
</feature>